<keyword evidence="1" id="KW-1133">Transmembrane helix</keyword>
<accession>A0ABZ0RHY4</accession>
<keyword evidence="1" id="KW-0472">Membrane</keyword>
<protein>
    <submittedName>
        <fullName evidence="2">Prepilin-type N-terminal cleavage/methylation domain-containing protein</fullName>
    </submittedName>
</protein>
<dbReference type="NCBIfam" id="TIGR02532">
    <property type="entry name" value="IV_pilin_GFxxxE"/>
    <property type="match status" value="1"/>
</dbReference>
<organism evidence="2 3">
    <name type="scientific">Coraliomargarita algicola</name>
    <dbReference type="NCBI Taxonomy" id="3092156"/>
    <lineage>
        <taxon>Bacteria</taxon>
        <taxon>Pseudomonadati</taxon>
        <taxon>Verrucomicrobiota</taxon>
        <taxon>Opitutia</taxon>
        <taxon>Puniceicoccales</taxon>
        <taxon>Coraliomargaritaceae</taxon>
        <taxon>Coraliomargarita</taxon>
    </lineage>
</organism>
<feature type="transmembrane region" description="Helical" evidence="1">
    <location>
        <begin position="12"/>
        <end position="35"/>
    </location>
</feature>
<proteinExistence type="predicted"/>
<keyword evidence="3" id="KW-1185">Reference proteome</keyword>
<dbReference type="Proteomes" id="UP001324993">
    <property type="component" value="Chromosome"/>
</dbReference>
<gene>
    <name evidence="2" type="ORF">SH580_14685</name>
</gene>
<sequence>MKGIRLQRSTGFTLTEVVVSMGIFTIVIAGGLAGVRRGFDILHDSRNYTRVSQILQSEVETLRTLSWVELIELPADVEISVDTQFDTKAYDMYSVSRLIEEEQDDLRRVVVGVSYQNAQGREVTLQYVTFFAKGGVNDYYYRTI</sequence>
<evidence type="ECO:0000313" key="3">
    <source>
        <dbReference type="Proteomes" id="UP001324993"/>
    </source>
</evidence>
<reference evidence="2 3" key="1">
    <citation type="submission" date="2023-11" db="EMBL/GenBank/DDBJ databases">
        <title>Coraliomargarita sp. nov., isolated from marine algae.</title>
        <authorList>
            <person name="Lee J.K."/>
            <person name="Baek J.H."/>
            <person name="Kim J.M."/>
            <person name="Choi D.G."/>
            <person name="Jeon C.O."/>
        </authorList>
    </citation>
    <scope>NUCLEOTIDE SEQUENCE [LARGE SCALE GENOMIC DNA]</scope>
    <source>
        <strain evidence="2 3">J2-16</strain>
    </source>
</reference>
<dbReference type="RefSeq" id="WP_319831594.1">
    <property type="nucleotide sequence ID" value="NZ_CP138858.1"/>
</dbReference>
<dbReference type="InterPro" id="IPR012902">
    <property type="entry name" value="N_methyl_site"/>
</dbReference>
<dbReference type="Pfam" id="PF07963">
    <property type="entry name" value="N_methyl"/>
    <property type="match status" value="1"/>
</dbReference>
<keyword evidence="1" id="KW-0812">Transmembrane</keyword>
<name>A0ABZ0RHY4_9BACT</name>
<evidence type="ECO:0000256" key="1">
    <source>
        <dbReference type="SAM" id="Phobius"/>
    </source>
</evidence>
<dbReference type="EMBL" id="CP138858">
    <property type="protein sequence ID" value="WPJ94678.1"/>
    <property type="molecule type" value="Genomic_DNA"/>
</dbReference>
<evidence type="ECO:0000313" key="2">
    <source>
        <dbReference type="EMBL" id="WPJ94678.1"/>
    </source>
</evidence>